<name>A0ABU5L6P6_9RICK</name>
<keyword evidence="1" id="KW-0472">Membrane</keyword>
<protein>
    <recommendedName>
        <fullName evidence="4">POTRA domain-containing protein</fullName>
    </recommendedName>
</protein>
<organism evidence="2 3">
    <name type="scientific">Candidatus Cyrtobacter comes</name>
    <dbReference type="NCBI Taxonomy" id="675776"/>
    <lineage>
        <taxon>Bacteria</taxon>
        <taxon>Pseudomonadati</taxon>
        <taxon>Pseudomonadota</taxon>
        <taxon>Alphaproteobacteria</taxon>
        <taxon>Rickettsiales</taxon>
        <taxon>Candidatus Midichloriaceae</taxon>
        <taxon>Candidatus Cyrtobacter</taxon>
    </lineage>
</organism>
<evidence type="ECO:0000313" key="2">
    <source>
        <dbReference type="EMBL" id="MDZ5761802.1"/>
    </source>
</evidence>
<sequence length="250" mass="28653">MRDKSIKQLTKYISIESLGNGNEFVNYKIYAFWGVLKKLILLILALILYSQANLIKVHFENLSSRLVIKHIKLYNDAHNYSDLFNGLEGVFVYKAQITAYNNIKKSNSIDSASIRVENNTIHINILEKQIIVVLVMDDKALFVDMNGNIVKEVTNYDTSLKSIKISGSGIVELLPTFIPRLISLNFIDNIYSLRYLGAQRINITTNDNVLLKINLQTLERAITLFKNKKGLFLRFGVIDFRLFPARLYAK</sequence>
<evidence type="ECO:0000256" key="1">
    <source>
        <dbReference type="SAM" id="Phobius"/>
    </source>
</evidence>
<keyword evidence="1" id="KW-1133">Transmembrane helix</keyword>
<keyword evidence="1" id="KW-0812">Transmembrane</keyword>
<dbReference type="Proteomes" id="UP001293791">
    <property type="component" value="Unassembled WGS sequence"/>
</dbReference>
<dbReference type="RefSeq" id="WP_322497313.1">
    <property type="nucleotide sequence ID" value="NZ_JARGYT010000005.1"/>
</dbReference>
<dbReference type="EMBL" id="JARGYT010000005">
    <property type="protein sequence ID" value="MDZ5761802.1"/>
    <property type="molecule type" value="Genomic_DNA"/>
</dbReference>
<evidence type="ECO:0008006" key="4">
    <source>
        <dbReference type="Google" id="ProtNLM"/>
    </source>
</evidence>
<comment type="caution">
    <text evidence="2">The sequence shown here is derived from an EMBL/GenBank/DDBJ whole genome shotgun (WGS) entry which is preliminary data.</text>
</comment>
<proteinExistence type="predicted"/>
<keyword evidence="3" id="KW-1185">Reference proteome</keyword>
<gene>
    <name evidence="2" type="ORF">Cyrtocomes_00160</name>
</gene>
<reference evidence="2 3" key="1">
    <citation type="submission" date="2023-02" db="EMBL/GenBank/DDBJ databases">
        <title>Host association and intracellularity evolved multiple times independently in the Rickettsiales.</title>
        <authorList>
            <person name="Castelli M."/>
            <person name="Nardi T."/>
            <person name="Gammuto L."/>
            <person name="Bellinzona G."/>
            <person name="Sabaneyeva E."/>
            <person name="Potekhin A."/>
            <person name="Serra V."/>
            <person name="Petroni G."/>
            <person name="Sassera D."/>
        </authorList>
    </citation>
    <scope>NUCLEOTIDE SEQUENCE [LARGE SCALE GENOMIC DNA]</scope>
    <source>
        <strain evidence="2 3">BOD18</strain>
    </source>
</reference>
<feature type="transmembrane region" description="Helical" evidence="1">
    <location>
        <begin position="30"/>
        <end position="49"/>
    </location>
</feature>
<evidence type="ECO:0000313" key="3">
    <source>
        <dbReference type="Proteomes" id="UP001293791"/>
    </source>
</evidence>
<accession>A0ABU5L6P6</accession>